<dbReference type="AlphaFoldDB" id="A0A0F9KLT9"/>
<protein>
    <submittedName>
        <fullName evidence="1">Uncharacterized protein</fullName>
    </submittedName>
</protein>
<gene>
    <name evidence="1" type="ORF">LCGC14_1312470</name>
</gene>
<proteinExistence type="predicted"/>
<reference evidence="1" key="1">
    <citation type="journal article" date="2015" name="Nature">
        <title>Complex archaea that bridge the gap between prokaryotes and eukaryotes.</title>
        <authorList>
            <person name="Spang A."/>
            <person name="Saw J.H."/>
            <person name="Jorgensen S.L."/>
            <person name="Zaremba-Niedzwiedzka K."/>
            <person name="Martijn J."/>
            <person name="Lind A.E."/>
            <person name="van Eijk R."/>
            <person name="Schleper C."/>
            <person name="Guy L."/>
            <person name="Ettema T.J."/>
        </authorList>
    </citation>
    <scope>NUCLEOTIDE SEQUENCE</scope>
</reference>
<organism evidence="1">
    <name type="scientific">marine sediment metagenome</name>
    <dbReference type="NCBI Taxonomy" id="412755"/>
    <lineage>
        <taxon>unclassified sequences</taxon>
        <taxon>metagenomes</taxon>
        <taxon>ecological metagenomes</taxon>
    </lineage>
</organism>
<name>A0A0F9KLT9_9ZZZZ</name>
<accession>A0A0F9KLT9</accession>
<evidence type="ECO:0000313" key="1">
    <source>
        <dbReference type="EMBL" id="KKM83134.1"/>
    </source>
</evidence>
<comment type="caution">
    <text evidence="1">The sequence shown here is derived from an EMBL/GenBank/DDBJ whole genome shotgun (WGS) entry which is preliminary data.</text>
</comment>
<dbReference type="EMBL" id="LAZR01007759">
    <property type="protein sequence ID" value="KKM83134.1"/>
    <property type="molecule type" value="Genomic_DNA"/>
</dbReference>
<sequence length="107" mass="11875">MSTVYYPCAKCGDEIGSAHPIEWSAAKPYHSECTPTFKPRRYWSANGFSIAIVVLPGIVDWAAYIGATMGTVREEETVEFVAARGCKLEESLARTLFPQFSETSYRA</sequence>